<feature type="transmembrane region" description="Helical" evidence="7">
    <location>
        <begin position="442"/>
        <end position="464"/>
    </location>
</feature>
<dbReference type="RefSeq" id="WP_092794712.1">
    <property type="nucleotide sequence ID" value="NZ_FOPC01000022.1"/>
</dbReference>
<keyword evidence="5 7" id="KW-1133">Transmembrane helix</keyword>
<reference evidence="9" key="1">
    <citation type="submission" date="2016-10" db="EMBL/GenBank/DDBJ databases">
        <authorList>
            <person name="Varghese N."/>
            <person name="Submissions S."/>
        </authorList>
    </citation>
    <scope>NUCLEOTIDE SEQUENCE [LARGE SCALE GENOMIC DNA]</scope>
    <source>
        <strain evidence="9">DSM 19315</strain>
    </source>
</reference>
<dbReference type="Proteomes" id="UP000199642">
    <property type="component" value="Unassembled WGS sequence"/>
</dbReference>
<dbReference type="STRING" id="435880.SAMN04487988_12211"/>
<dbReference type="OrthoDB" id="9770347at2"/>
<feature type="transmembrane region" description="Helical" evidence="7">
    <location>
        <begin position="210"/>
        <end position="232"/>
    </location>
</feature>
<evidence type="ECO:0000313" key="8">
    <source>
        <dbReference type="EMBL" id="SFH15933.1"/>
    </source>
</evidence>
<dbReference type="PANTHER" id="PTHR30250">
    <property type="entry name" value="PST FAMILY PREDICTED COLANIC ACID TRANSPORTER"/>
    <property type="match status" value="1"/>
</dbReference>
<evidence type="ECO:0000256" key="1">
    <source>
        <dbReference type="ARBA" id="ARBA00004651"/>
    </source>
</evidence>
<dbReference type="PANTHER" id="PTHR30250:SF10">
    <property type="entry name" value="LIPOPOLYSACCHARIDE BIOSYNTHESIS PROTEIN WZXC"/>
    <property type="match status" value="1"/>
</dbReference>
<feature type="transmembrane region" description="Helical" evidence="7">
    <location>
        <begin position="322"/>
        <end position="342"/>
    </location>
</feature>
<keyword evidence="3" id="KW-1003">Cell membrane</keyword>
<feature type="transmembrane region" description="Helical" evidence="7">
    <location>
        <begin position="41"/>
        <end position="58"/>
    </location>
</feature>
<comment type="similarity">
    <text evidence="2">Belongs to the polysaccharide synthase family.</text>
</comment>
<name>A0A1I2XR36_9BACT</name>
<protein>
    <submittedName>
        <fullName evidence="8">Membrane protein involved in the export of O-antigen and teichoic acid</fullName>
    </submittedName>
</protein>
<evidence type="ECO:0000313" key="9">
    <source>
        <dbReference type="Proteomes" id="UP000199642"/>
    </source>
</evidence>
<dbReference type="AlphaFoldDB" id="A0A1I2XR36"/>
<dbReference type="InterPro" id="IPR050833">
    <property type="entry name" value="Poly_Biosynth_Transport"/>
</dbReference>
<organism evidence="8 9">
    <name type="scientific">Algoriphagus hitonicola</name>
    <dbReference type="NCBI Taxonomy" id="435880"/>
    <lineage>
        <taxon>Bacteria</taxon>
        <taxon>Pseudomonadati</taxon>
        <taxon>Bacteroidota</taxon>
        <taxon>Cytophagia</taxon>
        <taxon>Cytophagales</taxon>
        <taxon>Cyclobacteriaceae</taxon>
        <taxon>Algoriphagus</taxon>
    </lineage>
</organism>
<evidence type="ECO:0000256" key="7">
    <source>
        <dbReference type="SAM" id="Phobius"/>
    </source>
</evidence>
<keyword evidence="6 7" id="KW-0472">Membrane</keyword>
<feature type="transmembrane region" description="Helical" evidence="7">
    <location>
        <begin position="12"/>
        <end position="35"/>
    </location>
</feature>
<keyword evidence="4 7" id="KW-0812">Transmembrane</keyword>
<feature type="transmembrane region" description="Helical" evidence="7">
    <location>
        <begin position="115"/>
        <end position="133"/>
    </location>
</feature>
<evidence type="ECO:0000256" key="4">
    <source>
        <dbReference type="ARBA" id="ARBA00022692"/>
    </source>
</evidence>
<evidence type="ECO:0000256" key="2">
    <source>
        <dbReference type="ARBA" id="ARBA00007430"/>
    </source>
</evidence>
<evidence type="ECO:0000256" key="3">
    <source>
        <dbReference type="ARBA" id="ARBA00022475"/>
    </source>
</evidence>
<evidence type="ECO:0000256" key="5">
    <source>
        <dbReference type="ARBA" id="ARBA00022989"/>
    </source>
</evidence>
<evidence type="ECO:0000256" key="6">
    <source>
        <dbReference type="ARBA" id="ARBA00023136"/>
    </source>
</evidence>
<feature type="transmembrane region" description="Helical" evidence="7">
    <location>
        <begin position="363"/>
        <end position="394"/>
    </location>
</feature>
<dbReference type="GO" id="GO:0005886">
    <property type="term" value="C:plasma membrane"/>
    <property type="evidence" value="ECO:0007669"/>
    <property type="project" value="UniProtKB-SubCell"/>
</dbReference>
<sequence>MSLKQTALKGVFWSGLEQFGNQIISFIVSVVLARLLLPEEFGLIAMLMVFMAVGKTLMDSGLTSSLIRSEDATNEDYSTVFYFNLVGSILVYGLISLSAPLIANFYTQPLLTDIIRIYCVVFVIDAFSAIQRTRLTKMMDFRTQMLVSTPSLVISGVVGIALASFGYGVWSLVWSRIAQSLAATGQLWYWSKWRPLWLFSKEKFKLHFNFGFKLMFSGILDTLFINAYPIIIGKFFSPAQVGFYSRADGLQMLPVRLISGIVSKITYPLFSQIQNDDVRLKNVYKRIMQMVIFLVAPTLIILAVMAEPIFRFLYTEKWLPAVPYFQILCAAGILYPIHAYNLQILNVKGRSDLFLKLEVVKKILLVLVILVAFQFGIYGLLYGSVLFSFSAFFINTHFTGKFINYSAWNQTKDLLPSIVLALIAGASVFGIDLLLEGGDNTDFLRIVIGGLTGFVAFSLLAISFKLEALQELKLIIQRKV</sequence>
<gene>
    <name evidence="8" type="ORF">SAMN04487988_12211</name>
</gene>
<feature type="transmembrane region" description="Helical" evidence="7">
    <location>
        <begin position="145"/>
        <end position="167"/>
    </location>
</feature>
<dbReference type="CDD" id="cd13127">
    <property type="entry name" value="MATE_tuaB_like"/>
    <property type="match status" value="1"/>
</dbReference>
<feature type="transmembrane region" description="Helical" evidence="7">
    <location>
        <begin position="291"/>
        <end position="310"/>
    </location>
</feature>
<feature type="transmembrane region" description="Helical" evidence="7">
    <location>
        <begin position="79"/>
        <end position="103"/>
    </location>
</feature>
<feature type="transmembrane region" description="Helical" evidence="7">
    <location>
        <begin position="414"/>
        <end position="435"/>
    </location>
</feature>
<proteinExistence type="inferred from homology"/>
<dbReference type="Pfam" id="PF13440">
    <property type="entry name" value="Polysacc_synt_3"/>
    <property type="match status" value="1"/>
</dbReference>
<dbReference type="EMBL" id="FOPC01000022">
    <property type="protein sequence ID" value="SFH15933.1"/>
    <property type="molecule type" value="Genomic_DNA"/>
</dbReference>
<accession>A0A1I2XR36</accession>
<keyword evidence="9" id="KW-1185">Reference proteome</keyword>
<comment type="subcellular location">
    <subcellularLocation>
        <location evidence="1">Cell membrane</location>
        <topology evidence="1">Multi-pass membrane protein</topology>
    </subcellularLocation>
</comment>